<dbReference type="EC" id="5.6.2.4" evidence="13"/>
<dbReference type="GO" id="GO:0016787">
    <property type="term" value="F:hydrolase activity"/>
    <property type="evidence" value="ECO:0007669"/>
    <property type="project" value="UniProtKB-KW"/>
</dbReference>
<dbReference type="PROSITE" id="PS51194">
    <property type="entry name" value="HELICASE_CTER"/>
    <property type="match status" value="1"/>
</dbReference>
<evidence type="ECO:0000313" key="19">
    <source>
        <dbReference type="EMBL" id="RCN56916.1"/>
    </source>
</evidence>
<evidence type="ECO:0000256" key="15">
    <source>
        <dbReference type="ARBA" id="ARBA00049803"/>
    </source>
</evidence>
<dbReference type="SMART" id="SM00490">
    <property type="entry name" value="HELICc"/>
    <property type="match status" value="1"/>
</dbReference>
<keyword evidence="9" id="KW-0233">DNA recombination</keyword>
<evidence type="ECO:0000256" key="4">
    <source>
        <dbReference type="ARBA" id="ARBA00022763"/>
    </source>
</evidence>
<keyword evidence="20" id="KW-1185">Reference proteome</keyword>
<dbReference type="GO" id="GO:0006281">
    <property type="term" value="P:DNA repair"/>
    <property type="evidence" value="ECO:0007669"/>
    <property type="project" value="UniProtKB-KW"/>
</dbReference>
<comment type="catalytic activity">
    <reaction evidence="12">
        <text>Couples ATP hydrolysis with the unwinding of duplex DNA by translocating in the 3'-5' direction.</text>
        <dbReference type="EC" id="5.6.2.4"/>
    </reaction>
</comment>
<dbReference type="FunFam" id="3.40.50.300:FF:000391">
    <property type="entry name" value="ATP-dependent DNA helicase RecG"/>
    <property type="match status" value="1"/>
</dbReference>
<evidence type="ECO:0000256" key="13">
    <source>
        <dbReference type="ARBA" id="ARBA00034808"/>
    </source>
</evidence>
<dbReference type="OrthoDB" id="9804325at2"/>
<evidence type="ECO:0000256" key="6">
    <source>
        <dbReference type="ARBA" id="ARBA00022806"/>
    </source>
</evidence>
<keyword evidence="5" id="KW-0378">Hydrolase</keyword>
<dbReference type="GO" id="GO:0043138">
    <property type="term" value="F:3'-5' DNA helicase activity"/>
    <property type="evidence" value="ECO:0007669"/>
    <property type="project" value="UniProtKB-EC"/>
</dbReference>
<dbReference type="Gene3D" id="1.10.150.20">
    <property type="entry name" value="5' to 3' exonuclease, C-terminal subdomain"/>
    <property type="match status" value="1"/>
</dbReference>
<dbReference type="InterPro" id="IPR047112">
    <property type="entry name" value="RecG/Mfd"/>
</dbReference>
<dbReference type="Proteomes" id="UP000253250">
    <property type="component" value="Unassembled WGS sequence"/>
</dbReference>
<evidence type="ECO:0000256" key="5">
    <source>
        <dbReference type="ARBA" id="ARBA00022801"/>
    </source>
</evidence>
<sequence>MPSSTSASAIAPGPCERPVTALAGIGPAMAERLARLEIRTVGDLLFHLPLRYEDRTRVLPIRRVAIGQSALIEGEIVAQAVVGRARPTLVCELADDSGRMAMRFFHFSPLQRRRLGVGTRVSVYGELRLGPQGPEMVHPEYRCGTEGTLQEPVLTPVYPSTEGLGTKALRRAVRAALACALPALTEYLPKAQCPPGPTLGEALRLLHGPPAGCDLGPARTMLAFEELVTHHAHLLTLRHTKGRATGPKCRVPGQLLARFLEALPFTPTNAQTTVMGEIRRDLESGRPMRRILQGDVGSGKTLVAAGAALIVIEAGFQVAIMAPTELLARQHMETFGAWLRPLGIEPFGLMRLRAGAETRRARARDCETRLVIGTQAMFQEGVDFERLGLVIIDEQHRFGVHERQALTAKGRAGARRAHLLAMSATPIPRTLAQSIYADLDLSVLDERPPGRAPVTTVALAETRRDDVVARVRAACLGGAKAYWVCPLIEEGEQDLKAAAALHAELARVLPGINVGLIHGRMKAVDKDRAMEDFARGPMQVLVATTVIEVGVDVPTASLLVIENAERLGLAQLHQLRGRIGRGGLPGHCVLLYKPPLGDMARARIACLRETDDGFVIARRDLELRGAGEVFGVRQTGLPGFRVADLIRDEALLPAVAKAAAALAQGAPAALLGLRRRWLRERHDLGSV</sequence>
<dbReference type="GO" id="GO:0003677">
    <property type="term" value="F:DNA binding"/>
    <property type="evidence" value="ECO:0007669"/>
    <property type="project" value="UniProtKB-KW"/>
</dbReference>
<evidence type="ECO:0000259" key="17">
    <source>
        <dbReference type="PROSITE" id="PS51192"/>
    </source>
</evidence>
<dbReference type="NCBIfam" id="NF008163">
    <property type="entry name" value="PRK10917.1-1"/>
    <property type="match status" value="1"/>
</dbReference>
<dbReference type="EMBL" id="PSYR01000002">
    <property type="protein sequence ID" value="RCN56916.1"/>
    <property type="molecule type" value="Genomic_DNA"/>
</dbReference>
<name>A0A368HEP6_9GAMM</name>
<dbReference type="RefSeq" id="WP_114283320.1">
    <property type="nucleotide sequence ID" value="NZ_PSYR01000002.1"/>
</dbReference>
<dbReference type="AlphaFoldDB" id="A0A368HEP6"/>
<evidence type="ECO:0000256" key="2">
    <source>
        <dbReference type="ARBA" id="ARBA00017846"/>
    </source>
</evidence>
<dbReference type="InterPro" id="IPR033454">
    <property type="entry name" value="RecG_wedge"/>
</dbReference>
<comment type="catalytic activity">
    <reaction evidence="14">
        <text>ATP + H2O = ADP + phosphate + H(+)</text>
        <dbReference type="Rhea" id="RHEA:13065"/>
        <dbReference type="ChEBI" id="CHEBI:15377"/>
        <dbReference type="ChEBI" id="CHEBI:15378"/>
        <dbReference type="ChEBI" id="CHEBI:30616"/>
        <dbReference type="ChEBI" id="CHEBI:43474"/>
        <dbReference type="ChEBI" id="CHEBI:456216"/>
        <dbReference type="EC" id="5.6.2.4"/>
    </reaction>
</comment>
<accession>A0A368HEP6</accession>
<keyword evidence="6 19" id="KW-0347">Helicase</keyword>
<keyword evidence="11" id="KW-0413">Isomerase</keyword>
<dbReference type="GO" id="GO:0006310">
    <property type="term" value="P:DNA recombination"/>
    <property type="evidence" value="ECO:0007669"/>
    <property type="project" value="UniProtKB-KW"/>
</dbReference>
<dbReference type="PROSITE" id="PS51192">
    <property type="entry name" value="HELICASE_ATP_BIND_1"/>
    <property type="match status" value="1"/>
</dbReference>
<comment type="similarity">
    <text evidence="1">Belongs to the helicase family. RecG subfamily.</text>
</comment>
<dbReference type="CDD" id="cd04488">
    <property type="entry name" value="RecG_wedge_OBF"/>
    <property type="match status" value="1"/>
</dbReference>
<keyword evidence="8" id="KW-0238">DNA-binding</keyword>
<protein>
    <recommendedName>
        <fullName evidence="2">ATP-dependent DNA helicase RecG</fullName>
        <ecNumber evidence="13">5.6.2.4</ecNumber>
    </recommendedName>
    <alternativeName>
        <fullName evidence="15">DNA branch migration protein RecG</fullName>
    </alternativeName>
    <alternativeName>
        <fullName evidence="16">Probable DNA 3'-5' helicase RecG</fullName>
    </alternativeName>
</protein>
<evidence type="ECO:0000313" key="20">
    <source>
        <dbReference type="Proteomes" id="UP000253250"/>
    </source>
</evidence>
<keyword evidence="10" id="KW-0234">DNA repair</keyword>
<proteinExistence type="inferred from homology"/>
<evidence type="ECO:0000259" key="18">
    <source>
        <dbReference type="PROSITE" id="PS51194"/>
    </source>
</evidence>
<evidence type="ECO:0000256" key="7">
    <source>
        <dbReference type="ARBA" id="ARBA00022840"/>
    </source>
</evidence>
<gene>
    <name evidence="19" type="ORF">C4900_14370</name>
</gene>
<dbReference type="PANTHER" id="PTHR47964">
    <property type="entry name" value="ATP-DEPENDENT DNA HELICASE HOMOLOG RECG, CHLOROPLASTIC"/>
    <property type="match status" value="1"/>
</dbReference>
<evidence type="ECO:0000256" key="9">
    <source>
        <dbReference type="ARBA" id="ARBA00023172"/>
    </source>
</evidence>
<dbReference type="SUPFAM" id="SSF52540">
    <property type="entry name" value="P-loop containing nucleoside triphosphate hydrolases"/>
    <property type="match status" value="2"/>
</dbReference>
<evidence type="ECO:0000256" key="8">
    <source>
        <dbReference type="ARBA" id="ARBA00023125"/>
    </source>
</evidence>
<dbReference type="GO" id="GO:0005524">
    <property type="term" value="F:ATP binding"/>
    <property type="evidence" value="ECO:0007669"/>
    <property type="project" value="UniProtKB-KW"/>
</dbReference>
<keyword evidence="4" id="KW-0227">DNA damage</keyword>
<dbReference type="PANTHER" id="PTHR47964:SF1">
    <property type="entry name" value="ATP-DEPENDENT DNA HELICASE HOMOLOG RECG, CHLOROPLASTIC"/>
    <property type="match status" value="1"/>
</dbReference>
<dbReference type="InterPro" id="IPR011545">
    <property type="entry name" value="DEAD/DEAH_box_helicase_dom"/>
</dbReference>
<keyword evidence="3" id="KW-0547">Nucleotide-binding</keyword>
<evidence type="ECO:0000256" key="10">
    <source>
        <dbReference type="ARBA" id="ARBA00023204"/>
    </source>
</evidence>
<dbReference type="Gene3D" id="2.40.50.140">
    <property type="entry name" value="Nucleic acid-binding proteins"/>
    <property type="match status" value="1"/>
</dbReference>
<dbReference type="Pfam" id="PF19833">
    <property type="entry name" value="RecG_dom3_C"/>
    <property type="match status" value="1"/>
</dbReference>
<evidence type="ECO:0000256" key="11">
    <source>
        <dbReference type="ARBA" id="ARBA00023235"/>
    </source>
</evidence>
<dbReference type="SMART" id="SM00487">
    <property type="entry name" value="DEXDc"/>
    <property type="match status" value="1"/>
</dbReference>
<dbReference type="InterPro" id="IPR027417">
    <property type="entry name" value="P-loop_NTPase"/>
</dbReference>
<evidence type="ECO:0000256" key="14">
    <source>
        <dbReference type="ARBA" id="ARBA00048988"/>
    </source>
</evidence>
<keyword evidence="7" id="KW-0067">ATP-binding</keyword>
<feature type="domain" description="Helicase C-terminal" evidence="18">
    <location>
        <begin position="466"/>
        <end position="622"/>
    </location>
</feature>
<dbReference type="InterPro" id="IPR012340">
    <property type="entry name" value="NA-bd_OB-fold"/>
</dbReference>
<reference evidence="19 20" key="1">
    <citation type="submission" date="2018-02" db="EMBL/GenBank/DDBJ databases">
        <title>Insights into the biology of acidophilic members of the Acidiferrobacteraceae family derived from comparative genomic analyses.</title>
        <authorList>
            <person name="Issotta F."/>
            <person name="Thyssen C."/>
            <person name="Mena C."/>
            <person name="Moya A."/>
            <person name="Bellenberg S."/>
            <person name="Sproer C."/>
            <person name="Covarrubias P.C."/>
            <person name="Sand W."/>
            <person name="Quatrini R."/>
            <person name="Vera M."/>
        </authorList>
    </citation>
    <scope>NUCLEOTIDE SEQUENCE [LARGE SCALE GENOMIC DNA]</scope>
    <source>
        <strain evidence="20">m-1</strain>
    </source>
</reference>
<dbReference type="InterPro" id="IPR014001">
    <property type="entry name" value="Helicase_ATP-bd"/>
</dbReference>
<evidence type="ECO:0000256" key="16">
    <source>
        <dbReference type="ARBA" id="ARBA00049819"/>
    </source>
</evidence>
<dbReference type="Pfam" id="PF17191">
    <property type="entry name" value="RecG_wedge"/>
    <property type="match status" value="1"/>
</dbReference>
<evidence type="ECO:0000256" key="12">
    <source>
        <dbReference type="ARBA" id="ARBA00034617"/>
    </source>
</evidence>
<feature type="domain" description="Helicase ATP-binding" evidence="17">
    <location>
        <begin position="281"/>
        <end position="444"/>
    </location>
</feature>
<evidence type="ECO:0000256" key="3">
    <source>
        <dbReference type="ARBA" id="ARBA00022741"/>
    </source>
</evidence>
<dbReference type="SUPFAM" id="SSF50249">
    <property type="entry name" value="Nucleic acid-binding proteins"/>
    <property type="match status" value="1"/>
</dbReference>
<organism evidence="19 20">
    <name type="scientific">Acidiferrobacter thiooxydans</name>
    <dbReference type="NCBI Taxonomy" id="163359"/>
    <lineage>
        <taxon>Bacteria</taxon>
        <taxon>Pseudomonadati</taxon>
        <taxon>Pseudomonadota</taxon>
        <taxon>Gammaproteobacteria</taxon>
        <taxon>Acidiferrobacterales</taxon>
        <taxon>Acidiferrobacteraceae</taxon>
        <taxon>Acidiferrobacter</taxon>
    </lineage>
</organism>
<dbReference type="Pfam" id="PF00270">
    <property type="entry name" value="DEAD"/>
    <property type="match status" value="1"/>
</dbReference>
<dbReference type="Pfam" id="PF00271">
    <property type="entry name" value="Helicase_C"/>
    <property type="match status" value="1"/>
</dbReference>
<comment type="caution">
    <text evidence="19">The sequence shown here is derived from an EMBL/GenBank/DDBJ whole genome shotgun (WGS) entry which is preliminary data.</text>
</comment>
<dbReference type="InterPro" id="IPR001650">
    <property type="entry name" value="Helicase_C-like"/>
</dbReference>
<dbReference type="Gene3D" id="3.40.50.300">
    <property type="entry name" value="P-loop containing nucleotide triphosphate hydrolases"/>
    <property type="match status" value="2"/>
</dbReference>
<evidence type="ECO:0000256" key="1">
    <source>
        <dbReference type="ARBA" id="ARBA00007504"/>
    </source>
</evidence>
<dbReference type="InterPro" id="IPR045562">
    <property type="entry name" value="RecG_dom3_C"/>
</dbReference>